<reference evidence="1 2" key="1">
    <citation type="journal article" date="2021" name="Hortic Res">
        <title>Chromosome-scale assembly of the Dendrobium chrysotoxum genome enhances the understanding of orchid evolution.</title>
        <authorList>
            <person name="Zhang Y."/>
            <person name="Zhang G.Q."/>
            <person name="Zhang D."/>
            <person name="Liu X.D."/>
            <person name="Xu X.Y."/>
            <person name="Sun W.H."/>
            <person name="Yu X."/>
            <person name="Zhu X."/>
            <person name="Wang Z.W."/>
            <person name="Zhao X."/>
            <person name="Zhong W.Y."/>
            <person name="Chen H."/>
            <person name="Yin W.L."/>
            <person name="Huang T."/>
            <person name="Niu S.C."/>
            <person name="Liu Z.J."/>
        </authorList>
    </citation>
    <scope>NUCLEOTIDE SEQUENCE [LARGE SCALE GENOMIC DNA]</scope>
    <source>
        <strain evidence="1">Lindl</strain>
    </source>
</reference>
<dbReference type="EMBL" id="JAGFBR010000017">
    <property type="protein sequence ID" value="KAH0451625.1"/>
    <property type="molecule type" value="Genomic_DNA"/>
</dbReference>
<evidence type="ECO:0000313" key="2">
    <source>
        <dbReference type="Proteomes" id="UP000775213"/>
    </source>
</evidence>
<evidence type="ECO:0000313" key="1">
    <source>
        <dbReference type="EMBL" id="KAH0451625.1"/>
    </source>
</evidence>
<gene>
    <name evidence="1" type="ORF">IEQ34_018924</name>
</gene>
<comment type="caution">
    <text evidence="1">The sequence shown here is derived from an EMBL/GenBank/DDBJ whole genome shotgun (WGS) entry which is preliminary data.</text>
</comment>
<keyword evidence="2" id="KW-1185">Reference proteome</keyword>
<protein>
    <submittedName>
        <fullName evidence="1">Uncharacterized protein</fullName>
    </submittedName>
</protein>
<dbReference type="AlphaFoldDB" id="A0AAV7G750"/>
<organism evidence="1 2">
    <name type="scientific">Dendrobium chrysotoxum</name>
    <name type="common">Orchid</name>
    <dbReference type="NCBI Taxonomy" id="161865"/>
    <lineage>
        <taxon>Eukaryota</taxon>
        <taxon>Viridiplantae</taxon>
        <taxon>Streptophyta</taxon>
        <taxon>Embryophyta</taxon>
        <taxon>Tracheophyta</taxon>
        <taxon>Spermatophyta</taxon>
        <taxon>Magnoliopsida</taxon>
        <taxon>Liliopsida</taxon>
        <taxon>Asparagales</taxon>
        <taxon>Orchidaceae</taxon>
        <taxon>Epidendroideae</taxon>
        <taxon>Malaxideae</taxon>
        <taxon>Dendrobiinae</taxon>
        <taxon>Dendrobium</taxon>
    </lineage>
</organism>
<accession>A0AAV7G750</accession>
<name>A0AAV7G750_DENCH</name>
<dbReference type="Proteomes" id="UP000775213">
    <property type="component" value="Unassembled WGS sequence"/>
</dbReference>
<sequence length="134" mass="16025">MSTVTGDSLIVFFKKFHFFNDLVVKDSKNFDQACLSPLRYLTIYEMSLQNLIEKCEKLKEFSIPLHIEEEDVLRILNIRNIKSVLYEVHYFDKHIIGMSIHMGRSHMTMLKNVKQKSRDIYTNFERCLQMHFTK</sequence>
<proteinExistence type="predicted"/>